<dbReference type="AlphaFoldDB" id="A0A085YZD8"/>
<dbReference type="InterPro" id="IPR025345">
    <property type="entry name" value="DUF4249"/>
</dbReference>
<evidence type="ECO:0008006" key="3">
    <source>
        <dbReference type="Google" id="ProtNLM"/>
    </source>
</evidence>
<dbReference type="RefSeq" id="WP_034679532.1">
    <property type="nucleotide sequence ID" value="NZ_FPAP01000003.1"/>
</dbReference>
<dbReference type="Pfam" id="PF14054">
    <property type="entry name" value="DUF4249"/>
    <property type="match status" value="1"/>
</dbReference>
<comment type="caution">
    <text evidence="1">The sequence shown here is derived from an EMBL/GenBank/DDBJ whole genome shotgun (WGS) entry which is preliminary data.</text>
</comment>
<evidence type="ECO:0000313" key="1">
    <source>
        <dbReference type="EMBL" id="KFE97551.1"/>
    </source>
</evidence>
<reference evidence="1 2" key="1">
    <citation type="submission" date="2014-07" db="EMBL/GenBank/DDBJ databases">
        <title>Genome of Chryseobacterium formosense LMG 24722.</title>
        <authorList>
            <person name="Pipes S.E."/>
            <person name="Stropko S.J."/>
            <person name="Newman J.D."/>
        </authorList>
    </citation>
    <scope>NUCLEOTIDE SEQUENCE [LARGE SCALE GENOMIC DNA]</scope>
    <source>
        <strain evidence="1 2">LMG 24722</strain>
    </source>
</reference>
<gene>
    <name evidence="1" type="ORF">IX39_19970</name>
</gene>
<dbReference type="EMBL" id="JPRP01000005">
    <property type="protein sequence ID" value="KFE97551.1"/>
    <property type="molecule type" value="Genomic_DNA"/>
</dbReference>
<proteinExistence type="predicted"/>
<protein>
    <recommendedName>
        <fullName evidence="3">DUF4249 domain-containing protein</fullName>
    </recommendedName>
</protein>
<accession>A0A085YZD8</accession>
<keyword evidence="2" id="KW-1185">Reference proteome</keyword>
<dbReference type="STRING" id="236814.IX39_19970"/>
<dbReference type="Proteomes" id="UP000028713">
    <property type="component" value="Unassembled WGS sequence"/>
</dbReference>
<dbReference type="OrthoDB" id="1430047at2"/>
<sequence>MNFFRKYFIIALGLLLVSCEDVIDVDLDTAEPRLVIDASIDWQKNTTGNEQKIKLSMTTAYYNEEFPIVSGATVTVSNSSNTVFNFVENTGTGEYVCNNFQPVIGETYTLKVIINGETYTATEKMMSVVKIENNIDQNNEGGIAGDEIEITYYYQDDGSQLNYYLYSNKIPQVAFPQYEVEDDDDTQGGLTPVYFSNEDLKPGDIVNIKLYGISKRYYEYFRKLLNASGNDGNPFSTTPTDVRGNIINQTNSGNFAYGYFRLSEVALRDYTVQ</sequence>
<dbReference type="PROSITE" id="PS51257">
    <property type="entry name" value="PROKAR_LIPOPROTEIN"/>
    <property type="match status" value="1"/>
</dbReference>
<name>A0A085YZD8_9FLAO</name>
<dbReference type="eggNOG" id="ENOG502ZCA0">
    <property type="taxonomic scope" value="Bacteria"/>
</dbReference>
<evidence type="ECO:0000313" key="2">
    <source>
        <dbReference type="Proteomes" id="UP000028713"/>
    </source>
</evidence>
<organism evidence="1 2">
    <name type="scientific">Chryseobacterium formosense</name>
    <dbReference type="NCBI Taxonomy" id="236814"/>
    <lineage>
        <taxon>Bacteria</taxon>
        <taxon>Pseudomonadati</taxon>
        <taxon>Bacteroidota</taxon>
        <taxon>Flavobacteriia</taxon>
        <taxon>Flavobacteriales</taxon>
        <taxon>Weeksellaceae</taxon>
        <taxon>Chryseobacterium group</taxon>
        <taxon>Chryseobacterium</taxon>
    </lineage>
</organism>